<comment type="cofactor">
    <cofactor evidence="1 4">
        <name>heme</name>
        <dbReference type="ChEBI" id="CHEBI:30413"/>
    </cofactor>
</comment>
<dbReference type="SUPFAM" id="SSF48264">
    <property type="entry name" value="Cytochrome P450"/>
    <property type="match status" value="1"/>
</dbReference>
<dbReference type="PROSITE" id="PS00086">
    <property type="entry name" value="CYTOCHROME_P450"/>
    <property type="match status" value="1"/>
</dbReference>
<dbReference type="CDD" id="cd11060">
    <property type="entry name" value="CYP57A1-like"/>
    <property type="match status" value="1"/>
</dbReference>
<comment type="caution">
    <text evidence="7">The sequence shown here is derived from an EMBL/GenBank/DDBJ whole genome shotgun (WGS) entry which is preliminary data.</text>
</comment>
<dbReference type="Proteomes" id="UP000070133">
    <property type="component" value="Unassembled WGS sequence"/>
</dbReference>
<gene>
    <name evidence="7" type="ORF">AC578_6988</name>
</gene>
<dbReference type="AlphaFoldDB" id="A0A139GZ95"/>
<feature type="chain" id="PRO_5007806314" description="Ig-like domain-containing protein" evidence="6">
    <location>
        <begin position="22"/>
        <end position="512"/>
    </location>
</feature>
<proteinExistence type="inferred from homology"/>
<dbReference type="EMBL" id="LFZN01000211">
    <property type="protein sequence ID" value="KXS95527.1"/>
    <property type="molecule type" value="Genomic_DNA"/>
</dbReference>
<comment type="similarity">
    <text evidence="5">Belongs to the cytochrome P450 family.</text>
</comment>
<keyword evidence="3 4" id="KW-0408">Iron</keyword>
<dbReference type="PRINTS" id="PR00385">
    <property type="entry name" value="P450"/>
</dbReference>
<keyword evidence="5" id="KW-0560">Oxidoreductase</keyword>
<evidence type="ECO:0000256" key="4">
    <source>
        <dbReference type="PIRSR" id="PIRSR602401-1"/>
    </source>
</evidence>
<reference evidence="7 8" key="1">
    <citation type="submission" date="2015-07" db="EMBL/GenBank/DDBJ databases">
        <title>Comparative genomics of the Sigatoka disease complex on banana suggests a link between parallel evolutionary changes in Pseudocercospora fijiensis and Pseudocercospora eumusae and increased virulence on the banana host.</title>
        <authorList>
            <person name="Chang T.-C."/>
            <person name="Salvucci A."/>
            <person name="Crous P.W."/>
            <person name="Stergiopoulos I."/>
        </authorList>
    </citation>
    <scope>NUCLEOTIDE SEQUENCE [LARGE SCALE GENOMIC DNA]</scope>
    <source>
        <strain evidence="7 8">CBS 114824</strain>
    </source>
</reference>
<feature type="binding site" description="axial binding residue" evidence="4">
    <location>
        <position position="449"/>
    </location>
    <ligand>
        <name>heme</name>
        <dbReference type="ChEBI" id="CHEBI:30413"/>
    </ligand>
    <ligandPart>
        <name>Fe</name>
        <dbReference type="ChEBI" id="CHEBI:18248"/>
    </ligandPart>
</feature>
<evidence type="ECO:0000256" key="3">
    <source>
        <dbReference type="ARBA" id="ARBA00023004"/>
    </source>
</evidence>
<dbReference type="InterPro" id="IPR050121">
    <property type="entry name" value="Cytochrome_P450_monoxygenase"/>
</dbReference>
<evidence type="ECO:0000256" key="2">
    <source>
        <dbReference type="ARBA" id="ARBA00022723"/>
    </source>
</evidence>
<name>A0A139GZ95_9PEZI</name>
<evidence type="ECO:0000256" key="5">
    <source>
        <dbReference type="RuleBase" id="RU000461"/>
    </source>
</evidence>
<dbReference type="STRING" id="321146.A0A139GZ95"/>
<keyword evidence="8" id="KW-1185">Reference proteome</keyword>
<dbReference type="OrthoDB" id="3934656at2759"/>
<evidence type="ECO:0000313" key="8">
    <source>
        <dbReference type="Proteomes" id="UP000070133"/>
    </source>
</evidence>
<dbReference type="PANTHER" id="PTHR24305:SF85">
    <property type="entry name" value="P450, PUTATIVE (EUROFUNG)-RELATED"/>
    <property type="match status" value="1"/>
</dbReference>
<dbReference type="InterPro" id="IPR002401">
    <property type="entry name" value="Cyt_P450_E_grp-I"/>
</dbReference>
<dbReference type="GO" id="GO:0020037">
    <property type="term" value="F:heme binding"/>
    <property type="evidence" value="ECO:0007669"/>
    <property type="project" value="InterPro"/>
</dbReference>
<dbReference type="InterPro" id="IPR001128">
    <property type="entry name" value="Cyt_P450"/>
</dbReference>
<evidence type="ECO:0000313" key="7">
    <source>
        <dbReference type="EMBL" id="KXS95527.1"/>
    </source>
</evidence>
<organism evidence="7 8">
    <name type="scientific">Pseudocercospora eumusae</name>
    <dbReference type="NCBI Taxonomy" id="321146"/>
    <lineage>
        <taxon>Eukaryota</taxon>
        <taxon>Fungi</taxon>
        <taxon>Dikarya</taxon>
        <taxon>Ascomycota</taxon>
        <taxon>Pezizomycotina</taxon>
        <taxon>Dothideomycetes</taxon>
        <taxon>Dothideomycetidae</taxon>
        <taxon>Mycosphaerellales</taxon>
        <taxon>Mycosphaerellaceae</taxon>
        <taxon>Pseudocercospora</taxon>
    </lineage>
</organism>
<accession>A0A139GZ95</accession>
<dbReference type="InterPro" id="IPR017972">
    <property type="entry name" value="Cyt_P450_CS"/>
</dbReference>
<dbReference type="PRINTS" id="PR00463">
    <property type="entry name" value="EP450I"/>
</dbReference>
<keyword evidence="4 5" id="KW-0349">Heme</keyword>
<dbReference type="Pfam" id="PF00067">
    <property type="entry name" value="p450"/>
    <property type="match status" value="1"/>
</dbReference>
<evidence type="ECO:0008006" key="9">
    <source>
        <dbReference type="Google" id="ProtNLM"/>
    </source>
</evidence>
<dbReference type="InterPro" id="IPR036396">
    <property type="entry name" value="Cyt_P450_sf"/>
</dbReference>
<keyword evidence="2 4" id="KW-0479">Metal-binding</keyword>
<protein>
    <recommendedName>
        <fullName evidence="9">Ig-like domain-containing protein</fullName>
    </recommendedName>
</protein>
<keyword evidence="6" id="KW-0732">Signal</keyword>
<evidence type="ECO:0000256" key="1">
    <source>
        <dbReference type="ARBA" id="ARBA00001971"/>
    </source>
</evidence>
<keyword evidence="5" id="KW-0503">Monooxygenase</keyword>
<evidence type="ECO:0000256" key="6">
    <source>
        <dbReference type="SAM" id="SignalP"/>
    </source>
</evidence>
<dbReference type="PANTHER" id="PTHR24305">
    <property type="entry name" value="CYTOCHROME P450"/>
    <property type="match status" value="1"/>
</dbReference>
<dbReference type="Gene3D" id="1.10.630.10">
    <property type="entry name" value="Cytochrome P450"/>
    <property type="match status" value="1"/>
</dbReference>
<dbReference type="GO" id="GO:0005506">
    <property type="term" value="F:iron ion binding"/>
    <property type="evidence" value="ECO:0007669"/>
    <property type="project" value="InterPro"/>
</dbReference>
<dbReference type="GO" id="GO:0016705">
    <property type="term" value="F:oxidoreductase activity, acting on paired donors, with incorporation or reduction of molecular oxygen"/>
    <property type="evidence" value="ECO:0007669"/>
    <property type="project" value="InterPro"/>
</dbReference>
<feature type="signal peptide" evidence="6">
    <location>
        <begin position="1"/>
        <end position="21"/>
    </location>
</feature>
<dbReference type="GO" id="GO:0004497">
    <property type="term" value="F:monooxygenase activity"/>
    <property type="evidence" value="ECO:0007669"/>
    <property type="project" value="UniProtKB-KW"/>
</dbReference>
<sequence>MITAHTLFLAPLVLLAAGLLAQYIRHRILSPLRSFPGPFWASITRLWLAYHSLQEDECQVQLELHRRHGSVLRISPTMLLVSDATKLPEIYTRNADKSKYYVTGSFGKTESLFNMQDHSVHAHFRKLIAGPYSFTHVKKMEPLVDARIQAWISKLEGNFASTGQEFDFAPWAVYMAYDVISEVGFGAPVGFVEAGKDVEGLIQGFHDGLPAFGVMSRLWPMTYALKNTWFGERYMVAKPEDNSGIGMLMRFRDKLLAERRRDLEEGKATGRIDLLQTFIDARDDDGHPLEDDHIKAEILLVLLAGADTTGTAFQSLMHHVLSDYDIYQRLTQEIDTATKQGLVSEMPQYEEVLRHCPYYVACIKETLRLNPSAPGLFPRLVGKGGLLLGDKYVPEGTEITCSPWLVHRDKAVFGHDAEDFRPERWLRDEEQTKMLNKYNMTFGYGSRVCLGKDIAMMELFKGPFLFLRTFVAQPAAKRPIGICTVKGGVAYWHDMLMSIEKRYVGHNNGHVL</sequence>